<dbReference type="InterPro" id="IPR029787">
    <property type="entry name" value="Nucleotide_cyclase"/>
</dbReference>
<evidence type="ECO:0000259" key="9">
    <source>
        <dbReference type="PROSITE" id="PS50125"/>
    </source>
</evidence>
<dbReference type="InterPro" id="IPR001789">
    <property type="entry name" value="Sig_transdc_resp-reg_receiver"/>
</dbReference>
<dbReference type="SMART" id="SM00044">
    <property type="entry name" value="CYCc"/>
    <property type="match status" value="1"/>
</dbReference>
<dbReference type="CDD" id="cd07302">
    <property type="entry name" value="CHD"/>
    <property type="match status" value="1"/>
</dbReference>
<dbReference type="PANTHER" id="PTHR11920:SF335">
    <property type="entry name" value="GUANYLATE CYCLASE"/>
    <property type="match status" value="1"/>
</dbReference>
<evidence type="ECO:0000256" key="2">
    <source>
        <dbReference type="ARBA" id="ARBA00022692"/>
    </source>
</evidence>
<evidence type="ECO:0000259" key="8">
    <source>
        <dbReference type="PROSITE" id="PS50110"/>
    </source>
</evidence>
<feature type="domain" description="Guanylate cyclase" evidence="9">
    <location>
        <begin position="178"/>
        <end position="301"/>
    </location>
</feature>
<dbReference type="Gene3D" id="3.40.50.2300">
    <property type="match status" value="1"/>
</dbReference>
<comment type="subcellular location">
    <subcellularLocation>
        <location evidence="1">Membrane</location>
    </subcellularLocation>
</comment>
<keyword evidence="7" id="KW-0597">Phosphoprotein</keyword>
<dbReference type="InterPro" id="IPR011006">
    <property type="entry name" value="CheY-like_superfamily"/>
</dbReference>
<sequence length="348" mass="38173">MADPAPAILIVDDDETNRYTLARRLRRQGYENLTEAADGAAALALLRTRPFDLVLLDVMMPGMDGYEVLQTLKSDTALRDIPVVMISALDAVDSVVRCIELGAEDYLPKPFNPVLLRARVGASLDKKRLRDQEAAHLGQIERERERSDQLLRAILPPGAISELKATDEVKPRRYEDVAVLFCDIVGFTAYCDRNPPEQVVAELQALVETFEQIVARHGLEKIKTIGDALLATAGLLQQVEDPLLAGIRCGLDLVATARQAKPGWGVRVGIHHGPVVAGVIGKRQFLFDLWGDTVNTAARVTACAGVNAVFISEPLWSGIRDRCRARSQGFFELKGKGRLELVECDGVD</sequence>
<evidence type="ECO:0000313" key="11">
    <source>
        <dbReference type="Proteomes" id="UP001262410"/>
    </source>
</evidence>
<feature type="modified residue" description="4-aspartylphosphate" evidence="7">
    <location>
        <position position="57"/>
    </location>
</feature>
<dbReference type="Pfam" id="PF00211">
    <property type="entry name" value="Guanylate_cyc"/>
    <property type="match status" value="1"/>
</dbReference>
<evidence type="ECO:0000256" key="1">
    <source>
        <dbReference type="ARBA" id="ARBA00004370"/>
    </source>
</evidence>
<keyword evidence="11" id="KW-1185">Reference proteome</keyword>
<dbReference type="EMBL" id="JAVDPW010000001">
    <property type="protein sequence ID" value="MDR6288019.1"/>
    <property type="molecule type" value="Genomic_DNA"/>
</dbReference>
<dbReference type="SMART" id="SM00448">
    <property type="entry name" value="REC"/>
    <property type="match status" value="1"/>
</dbReference>
<comment type="caution">
    <text evidence="10">The sequence shown here is derived from an EMBL/GenBank/DDBJ whole genome shotgun (WGS) entry which is preliminary data.</text>
</comment>
<feature type="domain" description="Response regulatory" evidence="8">
    <location>
        <begin position="7"/>
        <end position="124"/>
    </location>
</feature>
<dbReference type="PROSITE" id="PS50110">
    <property type="entry name" value="RESPONSE_REGULATORY"/>
    <property type="match status" value="1"/>
</dbReference>
<dbReference type="RefSeq" id="WP_309791957.1">
    <property type="nucleotide sequence ID" value="NZ_JAVDPW010000001.1"/>
</dbReference>
<keyword evidence="6" id="KW-0456">Lyase</keyword>
<evidence type="ECO:0000256" key="7">
    <source>
        <dbReference type="PROSITE-ProRule" id="PRU00169"/>
    </source>
</evidence>
<dbReference type="InterPro" id="IPR050401">
    <property type="entry name" value="Cyclic_nucleotide_synthase"/>
</dbReference>
<accession>A0ABU1JKC5</accession>
<dbReference type="SUPFAM" id="SSF52172">
    <property type="entry name" value="CheY-like"/>
    <property type="match status" value="1"/>
</dbReference>
<dbReference type="PANTHER" id="PTHR11920">
    <property type="entry name" value="GUANYLYL CYCLASE"/>
    <property type="match status" value="1"/>
</dbReference>
<keyword evidence="5" id="KW-0472">Membrane</keyword>
<keyword evidence="3" id="KW-0547">Nucleotide-binding</keyword>
<dbReference type="SUPFAM" id="SSF55073">
    <property type="entry name" value="Nucleotide cyclase"/>
    <property type="match status" value="1"/>
</dbReference>
<proteinExistence type="predicted"/>
<reference evidence="10 11" key="1">
    <citation type="submission" date="2023-07" db="EMBL/GenBank/DDBJ databases">
        <title>Sorghum-associated microbial communities from plants grown in Nebraska, USA.</title>
        <authorList>
            <person name="Schachtman D."/>
        </authorList>
    </citation>
    <scope>NUCLEOTIDE SEQUENCE [LARGE SCALE GENOMIC DNA]</scope>
    <source>
        <strain evidence="10 11">584</strain>
    </source>
</reference>
<protein>
    <submittedName>
        <fullName evidence="10">Class 3 adenylate cyclase</fullName>
    </submittedName>
</protein>
<evidence type="ECO:0000256" key="6">
    <source>
        <dbReference type="ARBA" id="ARBA00023239"/>
    </source>
</evidence>
<keyword evidence="2" id="KW-0812">Transmembrane</keyword>
<dbReference type="InterPro" id="IPR001054">
    <property type="entry name" value="A/G_cyclase"/>
</dbReference>
<dbReference type="PROSITE" id="PS50125">
    <property type="entry name" value="GUANYLATE_CYCLASE_2"/>
    <property type="match status" value="1"/>
</dbReference>
<evidence type="ECO:0000256" key="3">
    <source>
        <dbReference type="ARBA" id="ARBA00022741"/>
    </source>
</evidence>
<dbReference type="Gene3D" id="3.30.70.1230">
    <property type="entry name" value="Nucleotide cyclase"/>
    <property type="match status" value="1"/>
</dbReference>
<evidence type="ECO:0000256" key="4">
    <source>
        <dbReference type="ARBA" id="ARBA00022989"/>
    </source>
</evidence>
<dbReference type="Pfam" id="PF00072">
    <property type="entry name" value="Response_reg"/>
    <property type="match status" value="1"/>
</dbReference>
<keyword evidence="4" id="KW-1133">Transmembrane helix</keyword>
<evidence type="ECO:0000313" key="10">
    <source>
        <dbReference type="EMBL" id="MDR6288019.1"/>
    </source>
</evidence>
<dbReference type="Proteomes" id="UP001262410">
    <property type="component" value="Unassembled WGS sequence"/>
</dbReference>
<name>A0ABU1JKC5_9PROT</name>
<organism evidence="10 11">
    <name type="scientific">Inquilinus ginsengisoli</name>
    <dbReference type="NCBI Taxonomy" id="363840"/>
    <lineage>
        <taxon>Bacteria</taxon>
        <taxon>Pseudomonadati</taxon>
        <taxon>Pseudomonadota</taxon>
        <taxon>Alphaproteobacteria</taxon>
        <taxon>Rhodospirillales</taxon>
        <taxon>Rhodospirillaceae</taxon>
        <taxon>Inquilinus</taxon>
    </lineage>
</organism>
<evidence type="ECO:0000256" key="5">
    <source>
        <dbReference type="ARBA" id="ARBA00023136"/>
    </source>
</evidence>
<gene>
    <name evidence="10" type="ORF">E9232_000518</name>
</gene>